<evidence type="ECO:0000313" key="4">
    <source>
        <dbReference type="EMBL" id="MXP44198.1"/>
    </source>
</evidence>
<protein>
    <submittedName>
        <fullName evidence="4">Biotin/lipoyl-binding protein</fullName>
    </submittedName>
</protein>
<keyword evidence="1" id="KW-0175">Coiled coil</keyword>
<dbReference type="PANTHER" id="PTHR30469:SF15">
    <property type="entry name" value="HLYD FAMILY OF SECRETION PROTEINS"/>
    <property type="match status" value="1"/>
</dbReference>
<keyword evidence="2" id="KW-0472">Membrane</keyword>
<sequence length="334" mass="35003">MALLPEGGFRSLSVSRQVLPVVAAIGVLVAAYLILTNQPDRTISDPAEMPAHADGALADGPRVAGAGVVEPSSELVSIGTSLGGLVADVRVRPGDYVTKGQPLFTVDDRALRARLEETGAAIAQARAAIAEAASAAETAGRQLELYRQVEDAAAVSRAEVIRAEGEAQAARSRLNSARAQLQAAQAAAGSARTDLERLTVRAPIAGEILAVHVRPGEFVQAGAQQGGNSAPYIEMGQTRPLHVRVDIDENEAVRLDLGKPAIVSPRGAADQKVTASFVRAEPLVVPKRSLTNSASERVDVRVLQVIYELPPADGRFRVGQQVDAFMPARAKAAK</sequence>
<gene>
    <name evidence="4" type="ORF">GRI65_06995</name>
</gene>
<feature type="domain" description="Multidrug resistance protein MdtA-like barrel-sandwich hybrid" evidence="3">
    <location>
        <begin position="75"/>
        <end position="225"/>
    </location>
</feature>
<reference evidence="4 5" key="1">
    <citation type="submission" date="2019-12" db="EMBL/GenBank/DDBJ databases">
        <title>Genomic-based taxomic classification of the family Erythrobacteraceae.</title>
        <authorList>
            <person name="Xu L."/>
        </authorList>
    </citation>
    <scope>NUCLEOTIDE SEQUENCE [LARGE SCALE GENOMIC DNA]</scope>
    <source>
        <strain evidence="4 5">KCTC 42453</strain>
    </source>
</reference>
<dbReference type="RefSeq" id="WP_160755823.1">
    <property type="nucleotide sequence ID" value="NZ_WTYL01000002.1"/>
</dbReference>
<feature type="transmembrane region" description="Helical" evidence="2">
    <location>
        <begin position="18"/>
        <end position="35"/>
    </location>
</feature>
<dbReference type="PANTHER" id="PTHR30469">
    <property type="entry name" value="MULTIDRUG RESISTANCE PROTEIN MDTA"/>
    <property type="match status" value="1"/>
</dbReference>
<evidence type="ECO:0000259" key="3">
    <source>
        <dbReference type="Pfam" id="PF25917"/>
    </source>
</evidence>
<keyword evidence="2" id="KW-1133">Transmembrane helix</keyword>
<dbReference type="Gene3D" id="1.10.287.470">
    <property type="entry name" value="Helix hairpin bin"/>
    <property type="match status" value="1"/>
</dbReference>
<proteinExistence type="predicted"/>
<keyword evidence="2" id="KW-0812">Transmembrane</keyword>
<organism evidence="4 5">
    <name type="scientific">Allopontixanthobacter sediminis</name>
    <dbReference type="NCBI Taxonomy" id="1689985"/>
    <lineage>
        <taxon>Bacteria</taxon>
        <taxon>Pseudomonadati</taxon>
        <taxon>Pseudomonadota</taxon>
        <taxon>Alphaproteobacteria</taxon>
        <taxon>Sphingomonadales</taxon>
        <taxon>Erythrobacteraceae</taxon>
        <taxon>Allopontixanthobacter</taxon>
    </lineage>
</organism>
<accession>A0A845B1P9</accession>
<dbReference type="Pfam" id="PF25917">
    <property type="entry name" value="BSH_RND"/>
    <property type="match status" value="1"/>
</dbReference>
<dbReference type="GO" id="GO:1990281">
    <property type="term" value="C:efflux pump complex"/>
    <property type="evidence" value="ECO:0007669"/>
    <property type="project" value="TreeGrafter"/>
</dbReference>
<keyword evidence="5" id="KW-1185">Reference proteome</keyword>
<dbReference type="GO" id="GO:0015562">
    <property type="term" value="F:efflux transmembrane transporter activity"/>
    <property type="evidence" value="ECO:0007669"/>
    <property type="project" value="TreeGrafter"/>
</dbReference>
<dbReference type="InterPro" id="IPR058625">
    <property type="entry name" value="MdtA-like_BSH"/>
</dbReference>
<dbReference type="SUPFAM" id="SSF111369">
    <property type="entry name" value="HlyD-like secretion proteins"/>
    <property type="match status" value="1"/>
</dbReference>
<feature type="coiled-coil region" evidence="1">
    <location>
        <begin position="160"/>
        <end position="187"/>
    </location>
</feature>
<dbReference type="Gene3D" id="2.40.50.100">
    <property type="match status" value="1"/>
</dbReference>
<evidence type="ECO:0000313" key="5">
    <source>
        <dbReference type="Proteomes" id="UP000431922"/>
    </source>
</evidence>
<dbReference type="Proteomes" id="UP000431922">
    <property type="component" value="Unassembled WGS sequence"/>
</dbReference>
<dbReference type="EMBL" id="WTYL01000002">
    <property type="protein sequence ID" value="MXP44198.1"/>
    <property type="molecule type" value="Genomic_DNA"/>
</dbReference>
<name>A0A845B1P9_9SPHN</name>
<evidence type="ECO:0000256" key="2">
    <source>
        <dbReference type="SAM" id="Phobius"/>
    </source>
</evidence>
<evidence type="ECO:0000256" key="1">
    <source>
        <dbReference type="SAM" id="Coils"/>
    </source>
</evidence>
<dbReference type="AlphaFoldDB" id="A0A845B1P9"/>
<dbReference type="Gene3D" id="2.40.30.170">
    <property type="match status" value="1"/>
</dbReference>
<dbReference type="OrthoDB" id="9785187at2"/>
<comment type="caution">
    <text evidence="4">The sequence shown here is derived from an EMBL/GenBank/DDBJ whole genome shotgun (WGS) entry which is preliminary data.</text>
</comment>